<dbReference type="SUPFAM" id="SSF52540">
    <property type="entry name" value="P-loop containing nucleoside triphosphate hydrolases"/>
    <property type="match status" value="1"/>
</dbReference>
<dbReference type="Gene3D" id="3.30.230.10">
    <property type="match status" value="1"/>
</dbReference>
<keyword evidence="5" id="KW-0378">Hydrolase</keyword>
<evidence type="ECO:0000256" key="10">
    <source>
        <dbReference type="ARBA" id="ARBA00023204"/>
    </source>
</evidence>
<dbReference type="EMBL" id="LSGP01000023">
    <property type="protein sequence ID" value="KYZ75600.1"/>
    <property type="molecule type" value="Genomic_DNA"/>
</dbReference>
<evidence type="ECO:0000256" key="9">
    <source>
        <dbReference type="ARBA" id="ARBA00023125"/>
    </source>
</evidence>
<keyword evidence="2 11" id="KW-0547">Nucleotide-binding</keyword>
<dbReference type="Gene3D" id="3.40.50.300">
    <property type="entry name" value="P-loop containing nucleotide triphosphate hydrolases"/>
    <property type="match status" value="1"/>
</dbReference>
<keyword evidence="8 11" id="KW-0346">Stress response</keyword>
<evidence type="ECO:0000256" key="3">
    <source>
        <dbReference type="ARBA" id="ARBA00022763"/>
    </source>
</evidence>
<evidence type="ECO:0000256" key="11">
    <source>
        <dbReference type="HAMAP-Rule" id="MF_01498"/>
    </source>
</evidence>
<dbReference type="InterPro" id="IPR003593">
    <property type="entry name" value="AAA+_ATPase"/>
</dbReference>
<feature type="region of interest" description="Lon-protease-like" evidence="11">
    <location>
        <begin position="353"/>
        <end position="456"/>
    </location>
</feature>
<evidence type="ECO:0000256" key="6">
    <source>
        <dbReference type="ARBA" id="ARBA00022833"/>
    </source>
</evidence>
<dbReference type="PANTHER" id="PTHR32472">
    <property type="entry name" value="DNA REPAIR PROTEIN RADA"/>
    <property type="match status" value="1"/>
</dbReference>
<dbReference type="CDD" id="cd01121">
    <property type="entry name" value="RadA_SMS_N"/>
    <property type="match status" value="1"/>
</dbReference>
<comment type="domain">
    <text evidence="11">The middle region has homology to RecA with ATPase motifs including the RadA KNRFG motif, while the C-terminus is homologous to Lon protease.</text>
</comment>
<accession>A0A154BP24</accession>
<dbReference type="Pfam" id="PF13541">
    <property type="entry name" value="ChlI"/>
    <property type="match status" value="1"/>
</dbReference>
<dbReference type="GO" id="GO:0000725">
    <property type="term" value="P:recombinational repair"/>
    <property type="evidence" value="ECO:0007669"/>
    <property type="project" value="UniProtKB-UniRule"/>
</dbReference>
<dbReference type="GO" id="GO:0003684">
    <property type="term" value="F:damaged DNA binding"/>
    <property type="evidence" value="ECO:0007669"/>
    <property type="project" value="InterPro"/>
</dbReference>
<feature type="binding site" evidence="11">
    <location>
        <begin position="97"/>
        <end position="104"/>
    </location>
    <ligand>
        <name>ATP</name>
        <dbReference type="ChEBI" id="CHEBI:30616"/>
    </ligand>
</feature>
<dbReference type="InterPro" id="IPR020568">
    <property type="entry name" value="Ribosomal_Su5_D2-typ_SF"/>
</dbReference>
<comment type="function">
    <text evidence="13">DNA-dependent ATPase involved in processing of recombination intermediates, plays a role in repairing DNA breaks. Stimulates the branch migration of RecA-mediated strand transfer reactions, allowing the 3' invading strand to extend heteroduplex DNA faster. Binds ssDNA in the presence of ADP but not other nucleotides, has ATPase activity that is stimulated by ssDNA and various branched DNA structures, but inhibited by SSB. Does not have RecA's homology-searching function.</text>
</comment>
<dbReference type="FunFam" id="3.40.50.300:FF:000050">
    <property type="entry name" value="DNA repair protein RadA"/>
    <property type="match status" value="1"/>
</dbReference>
<keyword evidence="7 11" id="KW-0067">ATP-binding</keyword>
<feature type="short sequence motif" description="RadA KNRFG motif" evidence="11">
    <location>
        <begin position="254"/>
        <end position="258"/>
    </location>
</feature>
<evidence type="ECO:0000313" key="15">
    <source>
        <dbReference type="EMBL" id="KYZ75600.1"/>
    </source>
</evidence>
<dbReference type="PRINTS" id="PR01874">
    <property type="entry name" value="DNAREPAIRADA"/>
</dbReference>
<name>A0A154BP24_ANASB</name>
<evidence type="ECO:0000256" key="8">
    <source>
        <dbReference type="ARBA" id="ARBA00023016"/>
    </source>
</evidence>
<dbReference type="GO" id="GO:0016787">
    <property type="term" value="F:hydrolase activity"/>
    <property type="evidence" value="ECO:0007669"/>
    <property type="project" value="UniProtKB-KW"/>
</dbReference>
<keyword evidence="10 11" id="KW-0234">DNA repair</keyword>
<gene>
    <name evidence="11" type="primary">radA</name>
    <name evidence="15" type="ORF">AXX12_12925</name>
</gene>
<evidence type="ECO:0000256" key="2">
    <source>
        <dbReference type="ARBA" id="ARBA00022741"/>
    </source>
</evidence>
<keyword evidence="9 11" id="KW-0238">DNA-binding</keyword>
<dbReference type="InterPro" id="IPR004504">
    <property type="entry name" value="DNA_repair_RadA"/>
</dbReference>
<comment type="caution">
    <text evidence="15">The sequence shown here is derived from an EMBL/GenBank/DDBJ whole genome shotgun (WGS) entry which is preliminary data.</text>
</comment>
<dbReference type="InterPro" id="IPR014721">
    <property type="entry name" value="Ribsml_uS5_D2-typ_fold_subgr"/>
</dbReference>
<evidence type="ECO:0000256" key="4">
    <source>
        <dbReference type="ARBA" id="ARBA00022771"/>
    </source>
</evidence>
<dbReference type="NCBIfam" id="TIGR00416">
    <property type="entry name" value="sms"/>
    <property type="match status" value="1"/>
</dbReference>
<dbReference type="AlphaFoldDB" id="A0A154BP24"/>
<comment type="similarity">
    <text evidence="11 13">Belongs to the RecA family. RadA subfamily.</text>
</comment>
<evidence type="ECO:0000256" key="5">
    <source>
        <dbReference type="ARBA" id="ARBA00022801"/>
    </source>
</evidence>
<protein>
    <recommendedName>
        <fullName evidence="11 12">DNA repair protein RadA</fullName>
    </recommendedName>
</protein>
<reference evidence="15 16" key="1">
    <citation type="submission" date="2016-02" db="EMBL/GenBank/DDBJ databases">
        <title>Anaerosporomusa subterraneum gen. nov., sp. nov., a spore-forming obligate anaerobe isolated from saprolite.</title>
        <authorList>
            <person name="Choi J.K."/>
            <person name="Shah M."/>
            <person name="Yee N."/>
        </authorList>
    </citation>
    <scope>NUCLEOTIDE SEQUENCE [LARGE SCALE GENOMIC DNA]</scope>
    <source>
        <strain evidence="15 16">RU4</strain>
    </source>
</reference>
<dbReference type="GO" id="GO:0140664">
    <property type="term" value="F:ATP-dependent DNA damage sensor activity"/>
    <property type="evidence" value="ECO:0007669"/>
    <property type="project" value="InterPro"/>
</dbReference>
<comment type="function">
    <text evidence="11">Plays a role in repairing double-strand DNA breaks, probably involving stabilizing or processing branched DNA or blocked replication forks.</text>
</comment>
<keyword evidence="3 11" id="KW-0227">DNA damage</keyword>
<dbReference type="InterPro" id="IPR041166">
    <property type="entry name" value="Rubredoxin_2"/>
</dbReference>
<dbReference type="PROSITE" id="PS50162">
    <property type="entry name" value="RECA_2"/>
    <property type="match status" value="1"/>
</dbReference>
<dbReference type="SUPFAM" id="SSF54211">
    <property type="entry name" value="Ribosomal protein S5 domain 2-like"/>
    <property type="match status" value="1"/>
</dbReference>
<sequence length="456" mass="49109">MSKRKTAFFCQGCGAESPRWVGRCPGCGAWNSMVEEPISVERTTGKGLALGLSDGQSPVAITAIEIEEAPRLRTGSGELDRVLGSGLLPGSLSIIVGDPGIGKSSLTIKVCAHMAENYGKTLYVTGEESAHQIKLRADRLGAIRDNLFVLSETNLEVIEQQALKLKPALLVIDSVQTVYRPEIQSAPGSISQVRESAMQLLRLAKSNQITTLLVGHVLKDGTLAGPRALEHIVDTVLYFEGDRHGQYRVLRSVKNRFGATNEIGLFEMRGEGLVDVPDASRIFLSERPLDVPGSIVIPTIEGTRPLLVEVQALVSSSPFMPPRRTSDSVDNKRIQLLLAVLEKRVGIMLGSSDVYVKVAGGIKIDEPAIDLGLCVALASSFRNAKTASHTVFLGEVGLAGEVRAVTQIEARIREAERMGFKTIVLPQGSLKRLSIRSTAQLVGVQTVREGLDAAFQ</sequence>
<evidence type="ECO:0000256" key="13">
    <source>
        <dbReference type="RuleBase" id="RU003555"/>
    </source>
</evidence>
<dbReference type="GO" id="GO:0008270">
    <property type="term" value="F:zinc ion binding"/>
    <property type="evidence" value="ECO:0007669"/>
    <property type="project" value="UniProtKB-KW"/>
</dbReference>
<feature type="domain" description="RecA family profile 1" evidence="14">
    <location>
        <begin position="68"/>
        <end position="217"/>
    </location>
</feature>
<evidence type="ECO:0000259" key="14">
    <source>
        <dbReference type="PROSITE" id="PS50162"/>
    </source>
</evidence>
<dbReference type="Pfam" id="PF13481">
    <property type="entry name" value="AAA_25"/>
    <property type="match status" value="1"/>
</dbReference>
<keyword evidence="1 11" id="KW-0479">Metal-binding</keyword>
<dbReference type="PANTHER" id="PTHR32472:SF10">
    <property type="entry name" value="DNA REPAIR PROTEIN RADA-LIKE PROTEIN"/>
    <property type="match status" value="1"/>
</dbReference>
<evidence type="ECO:0000256" key="1">
    <source>
        <dbReference type="ARBA" id="ARBA00022723"/>
    </source>
</evidence>
<dbReference type="GO" id="GO:0005829">
    <property type="term" value="C:cytosol"/>
    <property type="evidence" value="ECO:0007669"/>
    <property type="project" value="TreeGrafter"/>
</dbReference>
<organism evidence="15 16">
    <name type="scientific">Anaerosporomusa subterranea</name>
    <dbReference type="NCBI Taxonomy" id="1794912"/>
    <lineage>
        <taxon>Bacteria</taxon>
        <taxon>Bacillati</taxon>
        <taxon>Bacillota</taxon>
        <taxon>Negativicutes</taxon>
        <taxon>Acetonemataceae</taxon>
        <taxon>Anaerosporomusa</taxon>
    </lineage>
</organism>
<dbReference type="InterPro" id="IPR020588">
    <property type="entry name" value="RecA_ATP-bd"/>
</dbReference>
<dbReference type="HAMAP" id="MF_01498">
    <property type="entry name" value="RadA_bact"/>
    <property type="match status" value="1"/>
</dbReference>
<keyword evidence="4 13" id="KW-0863">Zinc-finger</keyword>
<dbReference type="Proteomes" id="UP000076268">
    <property type="component" value="Unassembled WGS sequence"/>
</dbReference>
<dbReference type="InterPro" id="IPR027417">
    <property type="entry name" value="P-loop_NTPase"/>
</dbReference>
<evidence type="ECO:0000256" key="7">
    <source>
        <dbReference type="ARBA" id="ARBA00022840"/>
    </source>
</evidence>
<dbReference type="Pfam" id="PF18073">
    <property type="entry name" value="Zn_ribbon_LapB"/>
    <property type="match status" value="1"/>
</dbReference>
<proteinExistence type="inferred from homology"/>
<keyword evidence="6 13" id="KW-0862">Zinc</keyword>
<evidence type="ECO:0000256" key="12">
    <source>
        <dbReference type="NCBIfam" id="TIGR00416"/>
    </source>
</evidence>
<keyword evidence="16" id="KW-1185">Reference proteome</keyword>
<dbReference type="GO" id="GO:0005524">
    <property type="term" value="F:ATP binding"/>
    <property type="evidence" value="ECO:0007669"/>
    <property type="project" value="UniProtKB-UniRule"/>
</dbReference>
<dbReference type="SMART" id="SM00382">
    <property type="entry name" value="AAA"/>
    <property type="match status" value="1"/>
</dbReference>
<evidence type="ECO:0000313" key="16">
    <source>
        <dbReference type="Proteomes" id="UP000076268"/>
    </source>
</evidence>
<dbReference type="STRING" id="1794912.AXX12_12925"/>